<feature type="compositionally biased region" description="Basic residues" evidence="1">
    <location>
        <begin position="22"/>
        <end position="37"/>
    </location>
</feature>
<dbReference type="EMBL" id="JAIWYP010000005">
    <property type="protein sequence ID" value="KAH3816909.1"/>
    <property type="molecule type" value="Genomic_DNA"/>
</dbReference>
<sequence>MNAKHVLMFMLVFALLEIHATSGHKNRNRNRHSHRGPPRYYPAVRSMLRCDRGS</sequence>
<gene>
    <name evidence="3" type="ORF">DPMN_118434</name>
</gene>
<keyword evidence="4" id="KW-1185">Reference proteome</keyword>
<proteinExistence type="predicted"/>
<feature type="signal peptide" evidence="2">
    <location>
        <begin position="1"/>
        <end position="23"/>
    </location>
</feature>
<reference evidence="3" key="2">
    <citation type="submission" date="2020-11" db="EMBL/GenBank/DDBJ databases">
        <authorList>
            <person name="McCartney M.A."/>
            <person name="Auch B."/>
            <person name="Kono T."/>
            <person name="Mallez S."/>
            <person name="Becker A."/>
            <person name="Gohl D.M."/>
            <person name="Silverstein K.A.T."/>
            <person name="Koren S."/>
            <person name="Bechman K.B."/>
            <person name="Herman A."/>
            <person name="Abrahante J.E."/>
            <person name="Garbe J."/>
        </authorList>
    </citation>
    <scope>NUCLEOTIDE SEQUENCE</scope>
    <source>
        <strain evidence="3">Duluth1</strain>
        <tissue evidence="3">Whole animal</tissue>
    </source>
</reference>
<evidence type="ECO:0000256" key="2">
    <source>
        <dbReference type="SAM" id="SignalP"/>
    </source>
</evidence>
<reference evidence="3" key="1">
    <citation type="journal article" date="2019" name="bioRxiv">
        <title>The Genome of the Zebra Mussel, Dreissena polymorpha: A Resource for Invasive Species Research.</title>
        <authorList>
            <person name="McCartney M.A."/>
            <person name="Auch B."/>
            <person name="Kono T."/>
            <person name="Mallez S."/>
            <person name="Zhang Y."/>
            <person name="Obille A."/>
            <person name="Becker A."/>
            <person name="Abrahante J.E."/>
            <person name="Garbe J."/>
            <person name="Badalamenti J.P."/>
            <person name="Herman A."/>
            <person name="Mangelson H."/>
            <person name="Liachko I."/>
            <person name="Sullivan S."/>
            <person name="Sone E.D."/>
            <person name="Koren S."/>
            <person name="Silverstein K.A.T."/>
            <person name="Beckman K.B."/>
            <person name="Gohl D.M."/>
        </authorList>
    </citation>
    <scope>NUCLEOTIDE SEQUENCE</scope>
    <source>
        <strain evidence="3">Duluth1</strain>
        <tissue evidence="3">Whole animal</tissue>
    </source>
</reference>
<feature type="region of interest" description="Disordered" evidence="1">
    <location>
        <begin position="22"/>
        <end position="41"/>
    </location>
</feature>
<keyword evidence="2" id="KW-0732">Signal</keyword>
<comment type="caution">
    <text evidence="3">The sequence shown here is derived from an EMBL/GenBank/DDBJ whole genome shotgun (WGS) entry which is preliminary data.</text>
</comment>
<evidence type="ECO:0000256" key="1">
    <source>
        <dbReference type="SAM" id="MobiDB-lite"/>
    </source>
</evidence>
<dbReference type="Proteomes" id="UP000828390">
    <property type="component" value="Unassembled WGS sequence"/>
</dbReference>
<evidence type="ECO:0000313" key="4">
    <source>
        <dbReference type="Proteomes" id="UP000828390"/>
    </source>
</evidence>
<feature type="chain" id="PRO_5039614756" evidence="2">
    <location>
        <begin position="24"/>
        <end position="54"/>
    </location>
</feature>
<name>A0A9D4GGS2_DREPO</name>
<evidence type="ECO:0000313" key="3">
    <source>
        <dbReference type="EMBL" id="KAH3816909.1"/>
    </source>
</evidence>
<accession>A0A9D4GGS2</accession>
<organism evidence="3 4">
    <name type="scientific">Dreissena polymorpha</name>
    <name type="common">Zebra mussel</name>
    <name type="synonym">Mytilus polymorpha</name>
    <dbReference type="NCBI Taxonomy" id="45954"/>
    <lineage>
        <taxon>Eukaryota</taxon>
        <taxon>Metazoa</taxon>
        <taxon>Spiralia</taxon>
        <taxon>Lophotrochozoa</taxon>
        <taxon>Mollusca</taxon>
        <taxon>Bivalvia</taxon>
        <taxon>Autobranchia</taxon>
        <taxon>Heteroconchia</taxon>
        <taxon>Euheterodonta</taxon>
        <taxon>Imparidentia</taxon>
        <taxon>Neoheterodontei</taxon>
        <taxon>Myida</taxon>
        <taxon>Dreissenoidea</taxon>
        <taxon>Dreissenidae</taxon>
        <taxon>Dreissena</taxon>
    </lineage>
</organism>
<dbReference type="AlphaFoldDB" id="A0A9D4GGS2"/>
<protein>
    <submittedName>
        <fullName evidence="3">Uncharacterized protein</fullName>
    </submittedName>
</protein>